<comment type="subcellular location">
    <subcellularLocation>
        <location evidence="1">Cell membrane</location>
        <topology evidence="1">Multi-pass membrane protein</topology>
    </subcellularLocation>
</comment>
<keyword evidence="3 8" id="KW-0812">Transmembrane</keyword>
<keyword evidence="5 8" id="KW-0472">Membrane</keyword>
<evidence type="ECO:0000256" key="4">
    <source>
        <dbReference type="ARBA" id="ARBA00022989"/>
    </source>
</evidence>
<feature type="transmembrane region" description="Helical" evidence="8">
    <location>
        <begin position="381"/>
        <end position="399"/>
    </location>
</feature>
<keyword evidence="7" id="KW-0325">Glycoprotein</keyword>
<name>A0ABP1RJY0_9HEXA</name>
<sequence>MEVPRGILETTFPELSWLSGFEDCSNFVVFNDNASILPQNGIQLVGFSLLPLVLSLRKLGNCTKIKLSLRSTCTTISFIDGLHQGKKIDEPFFINAQLSNNFMNMARTKHILFLVIPHIVNGQVFTPYPGFLLYLSSSNYYAIPFRVHYEFSHTLISKLSFTVLVRKVLEVIFICRFCKIFDQFGKSYPFIDHPVKCNVAQGCRKEMHEMYMDVTGDGKNIYYFCDEIPDTKLNLTLDFKRIQRFLKKNPPTIQLVMMTMIKYIPGIRGSNNDSLYYSSPWIRSDLTVETAVSLMELECIPMGRIYYNFLTCHGKTSVLDFYAYIKVFDWQIWALLLISMVLTVLGANCISNSWLNTGNRMLGLLVNTTSLSSRAFRNSKIRLFLTIWLLTAFVFSNFYNSANTATFLVPRKINRIQSILETENFSIFTFVKNSVSKDQYDENVTISAWNTEFGEDVYEWIRSRYSLHANTFYGDFLNKNLTQTSNVFNSQMMNTLLNIYYRIRPIFSRQSLDTRVNLSQVVDLVKNCYRTIFVATYSNINKIESQLRHSQESLLIYKGKNEFIPRYFVVSYEKRAGSYLKRQLNFYMSSGQNIFWQKRLEKVSTKLQYNVLDKDEQDKPLSLNSNFVSIFYILFWGEALAIGFVMFEVLNELM</sequence>
<dbReference type="InterPro" id="IPR052192">
    <property type="entry name" value="Insect_Ionotropic_Sensory_Rcpt"/>
</dbReference>
<keyword evidence="6" id="KW-0675">Receptor</keyword>
<evidence type="ECO:0000256" key="5">
    <source>
        <dbReference type="ARBA" id="ARBA00023136"/>
    </source>
</evidence>
<evidence type="ECO:0000313" key="10">
    <source>
        <dbReference type="Proteomes" id="UP001642540"/>
    </source>
</evidence>
<comment type="caution">
    <text evidence="9">The sequence shown here is derived from an EMBL/GenBank/DDBJ whole genome shotgun (WGS) entry which is preliminary data.</text>
</comment>
<keyword evidence="2" id="KW-1003">Cell membrane</keyword>
<evidence type="ECO:0000256" key="6">
    <source>
        <dbReference type="ARBA" id="ARBA00023170"/>
    </source>
</evidence>
<evidence type="ECO:0000256" key="1">
    <source>
        <dbReference type="ARBA" id="ARBA00004651"/>
    </source>
</evidence>
<feature type="transmembrane region" description="Helical" evidence="8">
    <location>
        <begin position="330"/>
        <end position="351"/>
    </location>
</feature>
<dbReference type="PANTHER" id="PTHR42643">
    <property type="entry name" value="IONOTROPIC RECEPTOR 20A-RELATED"/>
    <property type="match status" value="1"/>
</dbReference>
<protein>
    <submittedName>
        <fullName evidence="9">Uncharacterized protein</fullName>
    </submittedName>
</protein>
<keyword evidence="10" id="KW-1185">Reference proteome</keyword>
<dbReference type="Proteomes" id="UP001642540">
    <property type="component" value="Unassembled WGS sequence"/>
</dbReference>
<evidence type="ECO:0000256" key="7">
    <source>
        <dbReference type="ARBA" id="ARBA00023180"/>
    </source>
</evidence>
<evidence type="ECO:0000256" key="3">
    <source>
        <dbReference type="ARBA" id="ARBA00022692"/>
    </source>
</evidence>
<proteinExistence type="predicted"/>
<feature type="transmembrane region" description="Helical" evidence="8">
    <location>
        <begin position="630"/>
        <end position="650"/>
    </location>
</feature>
<keyword evidence="4 8" id="KW-1133">Transmembrane helix</keyword>
<organism evidence="9 10">
    <name type="scientific">Orchesella dallaii</name>
    <dbReference type="NCBI Taxonomy" id="48710"/>
    <lineage>
        <taxon>Eukaryota</taxon>
        <taxon>Metazoa</taxon>
        <taxon>Ecdysozoa</taxon>
        <taxon>Arthropoda</taxon>
        <taxon>Hexapoda</taxon>
        <taxon>Collembola</taxon>
        <taxon>Entomobryomorpha</taxon>
        <taxon>Entomobryoidea</taxon>
        <taxon>Orchesellidae</taxon>
        <taxon>Orchesellinae</taxon>
        <taxon>Orchesella</taxon>
    </lineage>
</organism>
<evidence type="ECO:0000256" key="8">
    <source>
        <dbReference type="SAM" id="Phobius"/>
    </source>
</evidence>
<reference evidence="9 10" key="1">
    <citation type="submission" date="2024-08" db="EMBL/GenBank/DDBJ databases">
        <authorList>
            <person name="Cucini C."/>
            <person name="Frati F."/>
        </authorList>
    </citation>
    <scope>NUCLEOTIDE SEQUENCE [LARGE SCALE GENOMIC DNA]</scope>
</reference>
<dbReference type="PANTHER" id="PTHR42643:SF38">
    <property type="entry name" value="IONOTROPIC RECEPTOR 100A"/>
    <property type="match status" value="1"/>
</dbReference>
<accession>A0ABP1RJY0</accession>
<gene>
    <name evidence="9" type="ORF">ODALV1_LOCUS23089</name>
</gene>
<evidence type="ECO:0000256" key="2">
    <source>
        <dbReference type="ARBA" id="ARBA00022475"/>
    </source>
</evidence>
<evidence type="ECO:0000313" key="9">
    <source>
        <dbReference type="EMBL" id="CAL8129333.1"/>
    </source>
</evidence>
<dbReference type="EMBL" id="CAXLJM020000076">
    <property type="protein sequence ID" value="CAL8129333.1"/>
    <property type="molecule type" value="Genomic_DNA"/>
</dbReference>